<gene>
    <name evidence="2" type="ORF">K505DRAFT_306322</name>
</gene>
<dbReference type="OrthoDB" id="3930290at2759"/>
<name>A0A6A6X9D0_9PLEO</name>
<feature type="transmembrane region" description="Helical" evidence="1">
    <location>
        <begin position="88"/>
        <end position="110"/>
    </location>
</feature>
<organism evidence="2 3">
    <name type="scientific">Melanomma pulvis-pyrius CBS 109.77</name>
    <dbReference type="NCBI Taxonomy" id="1314802"/>
    <lineage>
        <taxon>Eukaryota</taxon>
        <taxon>Fungi</taxon>
        <taxon>Dikarya</taxon>
        <taxon>Ascomycota</taxon>
        <taxon>Pezizomycotina</taxon>
        <taxon>Dothideomycetes</taxon>
        <taxon>Pleosporomycetidae</taxon>
        <taxon>Pleosporales</taxon>
        <taxon>Melanommataceae</taxon>
        <taxon>Melanomma</taxon>
    </lineage>
</organism>
<reference evidence="2" key="1">
    <citation type="journal article" date="2020" name="Stud. Mycol.">
        <title>101 Dothideomycetes genomes: a test case for predicting lifestyles and emergence of pathogens.</title>
        <authorList>
            <person name="Haridas S."/>
            <person name="Albert R."/>
            <person name="Binder M."/>
            <person name="Bloem J."/>
            <person name="Labutti K."/>
            <person name="Salamov A."/>
            <person name="Andreopoulos B."/>
            <person name="Baker S."/>
            <person name="Barry K."/>
            <person name="Bills G."/>
            <person name="Bluhm B."/>
            <person name="Cannon C."/>
            <person name="Castanera R."/>
            <person name="Culley D."/>
            <person name="Daum C."/>
            <person name="Ezra D."/>
            <person name="Gonzalez J."/>
            <person name="Henrissat B."/>
            <person name="Kuo A."/>
            <person name="Liang C."/>
            <person name="Lipzen A."/>
            <person name="Lutzoni F."/>
            <person name="Magnuson J."/>
            <person name="Mondo S."/>
            <person name="Nolan M."/>
            <person name="Ohm R."/>
            <person name="Pangilinan J."/>
            <person name="Park H.-J."/>
            <person name="Ramirez L."/>
            <person name="Alfaro M."/>
            <person name="Sun H."/>
            <person name="Tritt A."/>
            <person name="Yoshinaga Y."/>
            <person name="Zwiers L.-H."/>
            <person name="Turgeon B."/>
            <person name="Goodwin S."/>
            <person name="Spatafora J."/>
            <person name="Crous P."/>
            <person name="Grigoriev I."/>
        </authorList>
    </citation>
    <scope>NUCLEOTIDE SEQUENCE</scope>
    <source>
        <strain evidence="2">CBS 109.77</strain>
    </source>
</reference>
<feature type="transmembrane region" description="Helical" evidence="1">
    <location>
        <begin position="58"/>
        <end position="81"/>
    </location>
</feature>
<feature type="transmembrane region" description="Helical" evidence="1">
    <location>
        <begin position="151"/>
        <end position="170"/>
    </location>
</feature>
<dbReference type="Proteomes" id="UP000799757">
    <property type="component" value="Unassembled WGS sequence"/>
</dbReference>
<keyword evidence="1" id="KW-0472">Membrane</keyword>
<keyword evidence="3" id="KW-1185">Reference proteome</keyword>
<dbReference type="AlphaFoldDB" id="A0A6A6X9D0"/>
<evidence type="ECO:0000256" key="1">
    <source>
        <dbReference type="SAM" id="Phobius"/>
    </source>
</evidence>
<keyword evidence="1" id="KW-1133">Transmembrane helix</keyword>
<keyword evidence="1" id="KW-0812">Transmembrane</keyword>
<protein>
    <recommendedName>
        <fullName evidence="4">MARVEL domain-containing protein</fullName>
    </recommendedName>
</protein>
<evidence type="ECO:0008006" key="4">
    <source>
        <dbReference type="Google" id="ProtNLM"/>
    </source>
</evidence>
<feature type="transmembrane region" description="Helical" evidence="1">
    <location>
        <begin position="23"/>
        <end position="46"/>
    </location>
</feature>
<evidence type="ECO:0000313" key="2">
    <source>
        <dbReference type="EMBL" id="KAF2793150.1"/>
    </source>
</evidence>
<sequence length="181" mass="20350">MARTIVGSAVVVRQKYYWPDVQLNIWTIIMLATAGTILGVFAEFMMIQSQMGLPSPWILPYGVTVGALTIIFILIELVLIAQRRLLPGIVLLFSFMLLVLYLAGAIGTGIQLFSGNNLNNQCNAYVYNMRQKGQTANTLAWLQQQNICQCWNAVFAFWIIGSVFLIWMMIMASQVNANQYD</sequence>
<accession>A0A6A6X9D0</accession>
<dbReference type="EMBL" id="MU001940">
    <property type="protein sequence ID" value="KAF2793150.1"/>
    <property type="molecule type" value="Genomic_DNA"/>
</dbReference>
<evidence type="ECO:0000313" key="3">
    <source>
        <dbReference type="Proteomes" id="UP000799757"/>
    </source>
</evidence>
<proteinExistence type="predicted"/>